<dbReference type="InterPro" id="IPR023631">
    <property type="entry name" value="Amidase_dom"/>
</dbReference>
<dbReference type="PANTHER" id="PTHR11895">
    <property type="entry name" value="TRANSAMIDASE"/>
    <property type="match status" value="1"/>
</dbReference>
<gene>
    <name evidence="2" type="ORF">ACD_71C00003G0002</name>
</gene>
<evidence type="ECO:0000259" key="1">
    <source>
        <dbReference type="Pfam" id="PF01425"/>
    </source>
</evidence>
<accession>K1Z5K2</accession>
<evidence type="ECO:0000313" key="2">
    <source>
        <dbReference type="EMBL" id="EKD44797.1"/>
    </source>
</evidence>
<dbReference type="AlphaFoldDB" id="K1Z5K2"/>
<dbReference type="GO" id="GO:0016740">
    <property type="term" value="F:transferase activity"/>
    <property type="evidence" value="ECO:0007669"/>
    <property type="project" value="UniProtKB-KW"/>
</dbReference>
<reference evidence="2" key="1">
    <citation type="journal article" date="2012" name="Science">
        <title>Fermentation, hydrogen, and sulfur metabolism in multiple uncultivated bacterial phyla.</title>
        <authorList>
            <person name="Wrighton K.C."/>
            <person name="Thomas B.C."/>
            <person name="Sharon I."/>
            <person name="Miller C.S."/>
            <person name="Castelle C.J."/>
            <person name="VerBerkmoes N.C."/>
            <person name="Wilkins M.J."/>
            <person name="Hettich R.L."/>
            <person name="Lipton M.S."/>
            <person name="Williams K.H."/>
            <person name="Long P.E."/>
            <person name="Banfield J.F."/>
        </authorList>
    </citation>
    <scope>NUCLEOTIDE SEQUENCE [LARGE SCALE GENOMIC DNA]</scope>
</reference>
<dbReference type="SUPFAM" id="SSF75304">
    <property type="entry name" value="Amidase signature (AS) enzymes"/>
    <property type="match status" value="1"/>
</dbReference>
<organism evidence="2">
    <name type="scientific">uncultured bacterium</name>
    <name type="common">gcode 4</name>
    <dbReference type="NCBI Taxonomy" id="1234023"/>
    <lineage>
        <taxon>Bacteria</taxon>
        <taxon>environmental samples</taxon>
    </lineage>
</organism>
<name>K1Z5K2_9BACT</name>
<dbReference type="InterPro" id="IPR000120">
    <property type="entry name" value="Amidase"/>
</dbReference>
<dbReference type="Pfam" id="PF01425">
    <property type="entry name" value="Amidase"/>
    <property type="match status" value="1"/>
</dbReference>
<dbReference type="PANTHER" id="PTHR11895:SF151">
    <property type="entry name" value="GLUTAMYL-TRNA(GLN) AMIDOTRANSFERASE SUBUNIT A"/>
    <property type="match status" value="1"/>
</dbReference>
<keyword evidence="2" id="KW-0808">Transferase</keyword>
<protein>
    <submittedName>
        <fullName evidence="2">Glutamyl-tRNA(Gln) amidotransferase subunit A</fullName>
    </submittedName>
</protein>
<dbReference type="Gene3D" id="3.90.1300.10">
    <property type="entry name" value="Amidase signature (AS) domain"/>
    <property type="match status" value="1"/>
</dbReference>
<sequence>ASMCGIVGFKPTYGRNSRKGVISMASSLDTPGTFTKTVEDAAFLYEIMAGYDAGDSTSLQEPTTINPAIWDKKDLKWIKIGIPKEYFIEGIEKGVQREIDGAIAKLRELGAEIVEVNLPHTEYGLAVYYIVMPAEVSTNLARYDGIRFGHTHGGGADIALSRSEGFGKESQRRIMLGSFVLSSGFYDAYYRRASLVRELIKEDFKKAFEEVDIIVTPTAPSVAWKIGEKVDDPLKMYLSDIFTVNGSLAWIPGLSLPVGYSLPEDGGTTELPVGFQILGPELGEEKVFEVAHVLEQAMKEYVNGKKPDIF</sequence>
<comment type="caution">
    <text evidence="2">The sequence shown here is derived from an EMBL/GenBank/DDBJ whole genome shotgun (WGS) entry which is preliminary data.</text>
</comment>
<feature type="domain" description="Amidase" evidence="1">
    <location>
        <begin position="1"/>
        <end position="287"/>
    </location>
</feature>
<proteinExistence type="predicted"/>
<dbReference type="EMBL" id="AMFJ01028734">
    <property type="protein sequence ID" value="EKD44797.1"/>
    <property type="molecule type" value="Genomic_DNA"/>
</dbReference>
<dbReference type="InterPro" id="IPR036928">
    <property type="entry name" value="AS_sf"/>
</dbReference>
<feature type="non-terminal residue" evidence="2">
    <location>
        <position position="1"/>
    </location>
</feature>